<evidence type="ECO:0000256" key="3">
    <source>
        <dbReference type="ARBA" id="ARBA00022801"/>
    </source>
</evidence>
<evidence type="ECO:0000256" key="2">
    <source>
        <dbReference type="ARBA" id="ARBA00022797"/>
    </source>
</evidence>
<dbReference type="GO" id="GO:0016787">
    <property type="term" value="F:hydrolase activity"/>
    <property type="evidence" value="ECO:0007669"/>
    <property type="project" value="UniProtKB-KW"/>
</dbReference>
<reference evidence="5 6" key="1">
    <citation type="submission" date="2024-09" db="EMBL/GenBank/DDBJ databases">
        <authorList>
            <person name="Sun Q."/>
            <person name="Mori K."/>
        </authorList>
    </citation>
    <scope>NUCLEOTIDE SEQUENCE [LARGE SCALE GENOMIC DNA]</scope>
    <source>
        <strain evidence="5 6">JCM 13852</strain>
    </source>
</reference>
<dbReference type="Pfam" id="PF06441">
    <property type="entry name" value="EHN"/>
    <property type="match status" value="1"/>
</dbReference>
<feature type="domain" description="Epoxide hydrolase N-terminal" evidence="4">
    <location>
        <begin position="9"/>
        <end position="120"/>
    </location>
</feature>
<evidence type="ECO:0000313" key="6">
    <source>
        <dbReference type="Proteomes" id="UP001589535"/>
    </source>
</evidence>
<evidence type="ECO:0000313" key="5">
    <source>
        <dbReference type="EMBL" id="MFB9683458.1"/>
    </source>
</evidence>
<dbReference type="PRINTS" id="PR00412">
    <property type="entry name" value="EPOXHYDRLASE"/>
</dbReference>
<dbReference type="EC" id="3.-.-.-" evidence="5"/>
<keyword evidence="6" id="KW-1185">Reference proteome</keyword>
<dbReference type="InterPro" id="IPR010497">
    <property type="entry name" value="Epoxide_hydro_N"/>
</dbReference>
<dbReference type="PANTHER" id="PTHR21661:SF35">
    <property type="entry name" value="EPOXIDE HYDROLASE"/>
    <property type="match status" value="1"/>
</dbReference>
<dbReference type="PIRSF" id="PIRSF001112">
    <property type="entry name" value="Epoxide_hydrolase"/>
    <property type="match status" value="1"/>
</dbReference>
<comment type="similarity">
    <text evidence="1">Belongs to the peptidase S33 family.</text>
</comment>
<name>A0ABV5TWF8_9PSEU</name>
<comment type="caution">
    <text evidence="5">The sequence shown here is derived from an EMBL/GenBank/DDBJ whole genome shotgun (WGS) entry which is preliminary data.</text>
</comment>
<organism evidence="5 6">
    <name type="scientific">Amycolatopsis plumensis</name>
    <dbReference type="NCBI Taxonomy" id="236508"/>
    <lineage>
        <taxon>Bacteria</taxon>
        <taxon>Bacillati</taxon>
        <taxon>Actinomycetota</taxon>
        <taxon>Actinomycetes</taxon>
        <taxon>Pseudonocardiales</taxon>
        <taxon>Pseudonocardiaceae</taxon>
        <taxon>Amycolatopsis</taxon>
    </lineage>
</organism>
<proteinExistence type="inferred from homology"/>
<dbReference type="PANTHER" id="PTHR21661">
    <property type="entry name" value="EPOXIDE HYDROLASE 1-RELATED"/>
    <property type="match status" value="1"/>
</dbReference>
<protein>
    <submittedName>
        <fullName evidence="5">Epoxide hydrolase family protein</fullName>
        <ecNumber evidence="5">3.-.-.-</ecNumber>
    </submittedName>
</protein>
<dbReference type="Gene3D" id="3.40.50.1820">
    <property type="entry name" value="alpha/beta hydrolase"/>
    <property type="match status" value="1"/>
</dbReference>
<dbReference type="InterPro" id="IPR016292">
    <property type="entry name" value="Epoxide_hydrolase"/>
</dbReference>
<dbReference type="RefSeq" id="WP_378189411.1">
    <property type="nucleotide sequence ID" value="NZ_JBHMBK010000002.1"/>
</dbReference>
<dbReference type="InterPro" id="IPR000639">
    <property type="entry name" value="Epox_hydrolase-like"/>
</dbReference>
<dbReference type="Proteomes" id="UP001589535">
    <property type="component" value="Unassembled WGS sequence"/>
</dbReference>
<gene>
    <name evidence="5" type="ORF">ACFFTO_04625</name>
</gene>
<dbReference type="SUPFAM" id="SSF53474">
    <property type="entry name" value="alpha/beta-Hydrolases"/>
    <property type="match status" value="1"/>
</dbReference>
<dbReference type="EMBL" id="JBHMBK010000002">
    <property type="protein sequence ID" value="MFB9683458.1"/>
    <property type="molecule type" value="Genomic_DNA"/>
</dbReference>
<dbReference type="InterPro" id="IPR029058">
    <property type="entry name" value="AB_hydrolase_fold"/>
</dbReference>
<keyword evidence="2" id="KW-0058">Aromatic hydrocarbons catabolism</keyword>
<evidence type="ECO:0000259" key="4">
    <source>
        <dbReference type="Pfam" id="PF06441"/>
    </source>
</evidence>
<evidence type="ECO:0000256" key="1">
    <source>
        <dbReference type="ARBA" id="ARBA00010088"/>
    </source>
</evidence>
<sequence length="391" mass="43415">MSHPTSDVQAFHAHATDADLDDLRARLAAARLPEAETVRPAAAGRDRWDQGVPLADLVEVVDHWRTAYDWRAFEDRLDRIGQFRTTIDGLGIHFLHRRSPRADATPLVLTHGWPGSIAEFTGVVDELAEPGDADAPAFHVVVPSLPGFGYSDRPATTGWGTEKIAAAWVELMGRLGYPEFVAHGGDWGGNITTVLAGRFPAHVLGIHSTFAAGPPGMTTDGLTAEERRWTEETHHFWHHRAAYAKQQATRPQTIGYSLVDSPVGLLAWILDKFAEWSDTDDSPFETIPLDTVLDDVTLYWLTRTGASAARIYHESHNALDPELRVDVPAAITTYPRDIEKYPRAWAQERYRRIVRWNSPERGGHFPSLEMPGYFVEDLREGLAAVLAAHGT</sequence>
<keyword evidence="3 5" id="KW-0378">Hydrolase</keyword>
<accession>A0ABV5TWF8</accession>